<dbReference type="KEGG" id="cmiu:B1H56_13995"/>
<dbReference type="InterPro" id="IPR003445">
    <property type="entry name" value="Cat_transpt"/>
</dbReference>
<evidence type="ECO:0000256" key="4">
    <source>
        <dbReference type="ARBA" id="ARBA00022692"/>
    </source>
</evidence>
<organism evidence="9 10">
    <name type="scientific">Christensenella minuta</name>
    <dbReference type="NCBI Taxonomy" id="626937"/>
    <lineage>
        <taxon>Bacteria</taxon>
        <taxon>Bacillati</taxon>
        <taxon>Bacillota</taxon>
        <taxon>Clostridia</taxon>
        <taxon>Christensenellales</taxon>
        <taxon>Christensenellaceae</taxon>
        <taxon>Christensenella</taxon>
    </lineage>
</organism>
<keyword evidence="7 8" id="KW-0472">Membrane</keyword>
<feature type="transmembrane region" description="Helical" evidence="8">
    <location>
        <begin position="20"/>
        <end position="38"/>
    </location>
</feature>
<evidence type="ECO:0000256" key="3">
    <source>
        <dbReference type="ARBA" id="ARBA00022475"/>
    </source>
</evidence>
<comment type="subcellular location">
    <subcellularLocation>
        <location evidence="1">Cell membrane</location>
        <topology evidence="1">Multi-pass membrane protein</topology>
    </subcellularLocation>
</comment>
<dbReference type="GO" id="GO:0030001">
    <property type="term" value="P:metal ion transport"/>
    <property type="evidence" value="ECO:0007669"/>
    <property type="project" value="UniProtKB-ARBA"/>
</dbReference>
<dbReference type="AlphaFoldDB" id="A0A136Q6S4"/>
<evidence type="ECO:0000256" key="7">
    <source>
        <dbReference type="ARBA" id="ARBA00023136"/>
    </source>
</evidence>
<keyword evidence="4 8" id="KW-0812">Transmembrane</keyword>
<keyword evidence="3" id="KW-1003">Cell membrane</keyword>
<evidence type="ECO:0000256" key="6">
    <source>
        <dbReference type="ARBA" id="ARBA00023065"/>
    </source>
</evidence>
<accession>A0A136Q6S4</accession>
<dbReference type="OrthoDB" id="9810952at2"/>
<feature type="transmembrane region" description="Helical" evidence="8">
    <location>
        <begin position="326"/>
        <end position="344"/>
    </location>
</feature>
<dbReference type="PANTHER" id="PTHR32024">
    <property type="entry name" value="TRK SYSTEM POTASSIUM UPTAKE PROTEIN TRKG-RELATED"/>
    <property type="match status" value="1"/>
</dbReference>
<evidence type="ECO:0000256" key="1">
    <source>
        <dbReference type="ARBA" id="ARBA00004651"/>
    </source>
</evidence>
<feature type="transmembrane region" description="Helical" evidence="8">
    <location>
        <begin position="141"/>
        <end position="161"/>
    </location>
</feature>
<dbReference type="STRING" id="626937.HMPREF3293_00755"/>
<sequence>MGETFMAPAFKKRGISPAQILVFGFGGMILIGAFLLSLPAAVADGQSLRFFDALFTATSAVCVTGLSVFNVGATLSLFGQVILLVLIQLGGIGFMTMTSLLYMMIGRRFTLRDRLIIQNSMTQNSVSDSRLQGVVRMTRDIVVMTAVIELCVFLAYAARFVPLFGVSRGLYCSIFQAVSSFCNSGFDVFGAGTGLQPYLGDPVIYIATISAMSLGGIGFYVLLDLYRKLRNKRHRFMLHTKTVLCVSLFLVALGFALFLLFEHNNPRTLGRDDVPIQDKASWALFHSVSARTAGFAAVPQGDLTPASKILTVIYMFIGASPSGTGGGIKTTTVALMLLFIFSIIRGRDDVILFGRRIDNAVVLRSVAIVALGILFVFTAIIIVSLIEYERPITLSDTIYEVVSSFGTVGMTSAVTANFTDASRAVFIILMYGGRVGIFTFTMALAARLENRSSRVRYPKDRIMIG</sequence>
<comment type="caution">
    <text evidence="9">The sequence shown here is derived from an EMBL/GenBank/DDBJ whole genome shotgun (WGS) entry which is preliminary data.</text>
</comment>
<dbReference type="PANTHER" id="PTHR32024:SF1">
    <property type="entry name" value="KTR SYSTEM POTASSIUM UPTAKE PROTEIN B"/>
    <property type="match status" value="1"/>
</dbReference>
<evidence type="ECO:0000256" key="8">
    <source>
        <dbReference type="SAM" id="Phobius"/>
    </source>
</evidence>
<proteinExistence type="predicted"/>
<name>A0A136Q6S4_9FIRM</name>
<feature type="transmembrane region" description="Helical" evidence="8">
    <location>
        <begin position="81"/>
        <end position="105"/>
    </location>
</feature>
<feature type="transmembrane region" description="Helical" evidence="8">
    <location>
        <begin position="50"/>
        <end position="69"/>
    </location>
</feature>
<keyword evidence="2" id="KW-0813">Transport</keyword>
<feature type="transmembrane region" description="Helical" evidence="8">
    <location>
        <begin position="365"/>
        <end position="386"/>
    </location>
</feature>
<dbReference type="EMBL" id="LSZW01000046">
    <property type="protein sequence ID" value="KXK66350.1"/>
    <property type="molecule type" value="Genomic_DNA"/>
</dbReference>
<keyword evidence="6" id="KW-0406">Ion transport</keyword>
<evidence type="ECO:0000313" key="10">
    <source>
        <dbReference type="Proteomes" id="UP000070366"/>
    </source>
</evidence>
<evidence type="ECO:0000256" key="2">
    <source>
        <dbReference type="ARBA" id="ARBA00022448"/>
    </source>
</evidence>
<gene>
    <name evidence="9" type="ORF">HMPREF3293_00755</name>
</gene>
<dbReference type="Proteomes" id="UP000070366">
    <property type="component" value="Unassembled WGS sequence"/>
</dbReference>
<dbReference type="GO" id="GO:0005886">
    <property type="term" value="C:plasma membrane"/>
    <property type="evidence" value="ECO:0007669"/>
    <property type="project" value="UniProtKB-SubCell"/>
</dbReference>
<dbReference type="GO" id="GO:0008324">
    <property type="term" value="F:monoatomic cation transmembrane transporter activity"/>
    <property type="evidence" value="ECO:0007669"/>
    <property type="project" value="InterPro"/>
</dbReference>
<feature type="transmembrane region" description="Helical" evidence="8">
    <location>
        <begin position="243"/>
        <end position="261"/>
    </location>
</feature>
<feature type="transmembrane region" description="Helical" evidence="8">
    <location>
        <begin position="203"/>
        <end position="223"/>
    </location>
</feature>
<keyword evidence="10" id="KW-1185">Reference proteome</keyword>
<feature type="transmembrane region" description="Helical" evidence="8">
    <location>
        <begin position="424"/>
        <end position="446"/>
    </location>
</feature>
<evidence type="ECO:0000313" key="9">
    <source>
        <dbReference type="EMBL" id="KXK66350.1"/>
    </source>
</evidence>
<dbReference type="RefSeq" id="WP_066523076.1">
    <property type="nucleotide sequence ID" value="NZ_CABMOF010000012.1"/>
</dbReference>
<dbReference type="Pfam" id="PF02386">
    <property type="entry name" value="TrkH"/>
    <property type="match status" value="1"/>
</dbReference>
<reference evidence="9 10" key="1">
    <citation type="submission" date="2016-02" db="EMBL/GenBank/DDBJ databases">
        <authorList>
            <person name="Wen L."/>
            <person name="He K."/>
            <person name="Yang H."/>
        </authorList>
    </citation>
    <scope>NUCLEOTIDE SEQUENCE [LARGE SCALE GENOMIC DNA]</scope>
    <source>
        <strain evidence="9 10">DSM 22607</strain>
    </source>
</reference>
<evidence type="ECO:0000256" key="5">
    <source>
        <dbReference type="ARBA" id="ARBA00022989"/>
    </source>
</evidence>
<protein>
    <submittedName>
        <fullName evidence="9">Potassium uptake protein, TrkH family</fullName>
    </submittedName>
</protein>
<keyword evidence="5 8" id="KW-1133">Transmembrane helix</keyword>